<feature type="domain" description="Serine aminopeptidase S33" evidence="1">
    <location>
        <begin position="60"/>
        <end position="260"/>
    </location>
</feature>
<dbReference type="InterPro" id="IPR029058">
    <property type="entry name" value="AB_hydrolase_fold"/>
</dbReference>
<name>A0ABT9D734_9CELL</name>
<evidence type="ECO:0000313" key="2">
    <source>
        <dbReference type="EMBL" id="MDO8106345.1"/>
    </source>
</evidence>
<evidence type="ECO:0000313" key="3">
    <source>
        <dbReference type="Proteomes" id="UP001232536"/>
    </source>
</evidence>
<organism evidence="2 3">
    <name type="scientific">Actinotalea lenta</name>
    <dbReference type="NCBI Taxonomy" id="3064654"/>
    <lineage>
        <taxon>Bacteria</taxon>
        <taxon>Bacillati</taxon>
        <taxon>Actinomycetota</taxon>
        <taxon>Actinomycetes</taxon>
        <taxon>Micrococcales</taxon>
        <taxon>Cellulomonadaceae</taxon>
        <taxon>Actinotalea</taxon>
    </lineage>
</organism>
<dbReference type="GO" id="GO:0016787">
    <property type="term" value="F:hydrolase activity"/>
    <property type="evidence" value="ECO:0007669"/>
    <property type="project" value="UniProtKB-KW"/>
</dbReference>
<dbReference type="Pfam" id="PF12146">
    <property type="entry name" value="Hydrolase_4"/>
    <property type="match status" value="1"/>
</dbReference>
<keyword evidence="2" id="KW-0378">Hydrolase</keyword>
<keyword evidence="3" id="KW-1185">Reference proteome</keyword>
<dbReference type="EMBL" id="JAUQYP010000001">
    <property type="protein sequence ID" value="MDO8106345.1"/>
    <property type="molecule type" value="Genomic_DNA"/>
</dbReference>
<comment type="caution">
    <text evidence="2">The sequence shown here is derived from an EMBL/GenBank/DDBJ whole genome shotgun (WGS) entry which is preliminary data.</text>
</comment>
<dbReference type="InterPro" id="IPR022742">
    <property type="entry name" value="Hydrolase_4"/>
</dbReference>
<dbReference type="PANTHER" id="PTHR43265:SF1">
    <property type="entry name" value="ESTERASE ESTD"/>
    <property type="match status" value="1"/>
</dbReference>
<proteinExistence type="predicted"/>
<accession>A0ABT9D734</accession>
<dbReference type="SUPFAM" id="SSF53474">
    <property type="entry name" value="alpha/beta-Hydrolases"/>
    <property type="match status" value="1"/>
</dbReference>
<gene>
    <name evidence="2" type="ORF">Q6348_03945</name>
</gene>
<evidence type="ECO:0000259" key="1">
    <source>
        <dbReference type="Pfam" id="PF12146"/>
    </source>
</evidence>
<dbReference type="PANTHER" id="PTHR43265">
    <property type="entry name" value="ESTERASE ESTD"/>
    <property type="match status" value="1"/>
</dbReference>
<dbReference type="Gene3D" id="3.40.50.1820">
    <property type="entry name" value="alpha/beta hydrolase"/>
    <property type="match status" value="1"/>
</dbReference>
<dbReference type="RefSeq" id="WP_304600018.1">
    <property type="nucleotide sequence ID" value="NZ_JAUQYP010000001.1"/>
</dbReference>
<protein>
    <submittedName>
        <fullName evidence="2">Alpha/beta fold hydrolase</fullName>
    </submittedName>
</protein>
<dbReference type="InterPro" id="IPR053145">
    <property type="entry name" value="AB_hydrolase_Est10"/>
</dbReference>
<reference evidence="2 3" key="1">
    <citation type="submission" date="2023-07" db="EMBL/GenBank/DDBJ databases">
        <title>Description of novel actinomycetes strains, isolated from tidal flat sediment.</title>
        <authorList>
            <person name="Lu C."/>
        </authorList>
    </citation>
    <scope>NUCLEOTIDE SEQUENCE [LARGE SCALE GENOMIC DNA]</scope>
    <source>
        <strain evidence="2 3">SYSU T00b441</strain>
    </source>
</reference>
<sequence>MTTSATHPVPVVTEVRIPGPAGDLAATLQLPAGPGPHPAALLITGSGPIDRNSDHRRMAMGATRQVAQALADVGVASLRYDKRGIGGSDGDYLSTGFGDATADARAALAWLSALPEVGPVVVIGHSEGALHAQSLAADGDVVGAVLLAGQARPGRDLLEWQGAQVAASLTGLTARLVRLLRIDLLAKQRAALDKAAATTSDVARVGGRRSNARWLREYLSYDPRPTLARIDVPVLAITGEKDLQVPAEDLDAIAATVPGPVETLRPADLTHILRRDVGRPSLQAYKKLVAQPVDAEVLAAVTEWVARVVGEH</sequence>
<dbReference type="Proteomes" id="UP001232536">
    <property type="component" value="Unassembled WGS sequence"/>
</dbReference>